<dbReference type="Gene3D" id="3.30.420.610">
    <property type="entry name" value="LOTUS domain-like"/>
    <property type="match status" value="1"/>
</dbReference>
<dbReference type="CDD" id="cd11297">
    <property type="entry name" value="PIN_LabA-like_N_1"/>
    <property type="match status" value="1"/>
</dbReference>
<dbReference type="InterPro" id="IPR025605">
    <property type="entry name" value="OST-HTH/LOTUS_dom"/>
</dbReference>
<comment type="caution">
    <text evidence="2">The sequence shown here is derived from an EMBL/GenBank/DDBJ whole genome shotgun (WGS) entry which is preliminary data.</text>
</comment>
<protein>
    <recommendedName>
        <fullName evidence="1">HTH OST-type domain-containing protein</fullName>
    </recommendedName>
</protein>
<evidence type="ECO:0000259" key="1">
    <source>
        <dbReference type="PROSITE" id="PS51644"/>
    </source>
</evidence>
<dbReference type="EMBL" id="QDDL01000005">
    <property type="protein sequence ID" value="PVZ68233.1"/>
    <property type="molecule type" value="Genomic_DNA"/>
</dbReference>
<proteinExistence type="predicted"/>
<dbReference type="PROSITE" id="PS51644">
    <property type="entry name" value="HTH_OST"/>
    <property type="match status" value="1"/>
</dbReference>
<dbReference type="Pfam" id="PF01936">
    <property type="entry name" value="NYN"/>
    <property type="match status" value="1"/>
</dbReference>
<dbReference type="AlphaFoldDB" id="A0A2V1GZL6"/>
<dbReference type="OrthoDB" id="9783963at2"/>
<dbReference type="Gene3D" id="3.40.50.1010">
    <property type="entry name" value="5'-nuclease"/>
    <property type="match status" value="1"/>
</dbReference>
<gene>
    <name evidence="2" type="ORF">DC094_13115</name>
</gene>
<feature type="domain" description="HTH OST-type" evidence="1">
    <location>
        <begin position="177"/>
        <end position="259"/>
    </location>
</feature>
<dbReference type="PANTHER" id="PTHR35811:SF1">
    <property type="entry name" value="HTH OST-TYPE DOMAIN-CONTAINING PROTEIN"/>
    <property type="match status" value="1"/>
</dbReference>
<dbReference type="InterPro" id="IPR041966">
    <property type="entry name" value="LOTUS-like"/>
</dbReference>
<sequence>MINIDSEKKIAVLIDAENTSYSILDNALKELSKHGHIIVKKAYGDWSSSYLRNWKEHLNELAISPVQQFSYTQGKNSSDAAMIIDAMDLLYSNKFDAFVLFSSDSDFTKLASRLKESEIYVFGVGKKQTPKAFINACDDFLYSEVFSEKNTDKEITITKEKKETKTTGLSIRNKLRMDTNLVKLLRYAASECMEEDGWSRLAQCGSLIKRQHPDFNFKNYNDKNYKFDSLSKLVEATELFDINKKHLGKGSACHIFIRNKNN</sequence>
<reference evidence="2 3" key="1">
    <citation type="submission" date="2018-04" db="EMBL/GenBank/DDBJ databases">
        <title>Thalassorhabdus spongiae gen. nov., sp. nov., isolated from a marine sponge in South-West Iceland.</title>
        <authorList>
            <person name="Knobloch S."/>
            <person name="Daussin A."/>
            <person name="Johannsson R."/>
            <person name="Marteinsson V.T."/>
        </authorList>
    </citation>
    <scope>NUCLEOTIDE SEQUENCE [LARGE SCALE GENOMIC DNA]</scope>
    <source>
        <strain evidence="2 3">Hp12</strain>
    </source>
</reference>
<keyword evidence="3" id="KW-1185">Reference proteome</keyword>
<evidence type="ECO:0000313" key="2">
    <source>
        <dbReference type="EMBL" id="PVZ68233.1"/>
    </source>
</evidence>
<name>A0A2V1GZL6_9GAMM</name>
<dbReference type="RefSeq" id="WP_116687561.1">
    <property type="nucleotide sequence ID" value="NZ_CAWNYD010000005.1"/>
</dbReference>
<evidence type="ECO:0000313" key="3">
    <source>
        <dbReference type="Proteomes" id="UP000244906"/>
    </source>
</evidence>
<dbReference type="Pfam" id="PF12872">
    <property type="entry name" value="OST-HTH"/>
    <property type="match status" value="1"/>
</dbReference>
<organism evidence="2 3">
    <name type="scientific">Pelagibaculum spongiae</name>
    <dbReference type="NCBI Taxonomy" id="2080658"/>
    <lineage>
        <taxon>Bacteria</taxon>
        <taxon>Pseudomonadati</taxon>
        <taxon>Pseudomonadota</taxon>
        <taxon>Gammaproteobacteria</taxon>
        <taxon>Oceanospirillales</taxon>
        <taxon>Pelagibaculum</taxon>
    </lineage>
</organism>
<dbReference type="PANTHER" id="PTHR35811">
    <property type="entry name" value="SLR1870 PROTEIN"/>
    <property type="match status" value="1"/>
</dbReference>
<dbReference type="InterPro" id="IPR021139">
    <property type="entry name" value="NYN"/>
</dbReference>
<dbReference type="GO" id="GO:0004540">
    <property type="term" value="F:RNA nuclease activity"/>
    <property type="evidence" value="ECO:0007669"/>
    <property type="project" value="InterPro"/>
</dbReference>
<dbReference type="Proteomes" id="UP000244906">
    <property type="component" value="Unassembled WGS sequence"/>
</dbReference>
<accession>A0A2V1GZL6</accession>
<dbReference type="CDD" id="cd10146">
    <property type="entry name" value="LabA_like_C"/>
    <property type="match status" value="1"/>
</dbReference>